<feature type="chain" id="PRO_5012866092" description="LPXTG-motif cell wall anchor domain-containing protein" evidence="2">
    <location>
        <begin position="28"/>
        <end position="78"/>
    </location>
</feature>
<gene>
    <name evidence="3" type="ORF">SAMN05660477_01128</name>
</gene>
<sequence length="78" mass="8291">MESNLSTRLKSVLIMLLSFFSTGLIFAQDKGADLTVDINTNKGGGAGEWYTNPTYLIIGGVVLIIIIALIMRGGGSKN</sequence>
<keyword evidence="1" id="KW-0812">Transmembrane</keyword>
<dbReference type="Proteomes" id="UP000191112">
    <property type="component" value="Unassembled WGS sequence"/>
</dbReference>
<name>A0A1T5E5L9_9FLAO</name>
<keyword evidence="1" id="KW-1133">Transmembrane helix</keyword>
<organism evidence="3 4">
    <name type="scientific">Soonwooa buanensis</name>
    <dbReference type="NCBI Taxonomy" id="619805"/>
    <lineage>
        <taxon>Bacteria</taxon>
        <taxon>Pseudomonadati</taxon>
        <taxon>Bacteroidota</taxon>
        <taxon>Flavobacteriia</taxon>
        <taxon>Flavobacteriales</taxon>
        <taxon>Weeksellaceae</taxon>
        <taxon>Chryseobacterium group</taxon>
        <taxon>Soonwooa</taxon>
    </lineage>
</organism>
<dbReference type="RefSeq" id="WP_079666407.1">
    <property type="nucleotide sequence ID" value="NZ_FUYZ01000003.1"/>
</dbReference>
<dbReference type="EMBL" id="FUYZ01000003">
    <property type="protein sequence ID" value="SKB79165.1"/>
    <property type="molecule type" value="Genomic_DNA"/>
</dbReference>
<evidence type="ECO:0000256" key="1">
    <source>
        <dbReference type="SAM" id="Phobius"/>
    </source>
</evidence>
<reference evidence="3 4" key="1">
    <citation type="submission" date="2017-02" db="EMBL/GenBank/DDBJ databases">
        <authorList>
            <person name="Peterson S.W."/>
        </authorList>
    </citation>
    <scope>NUCLEOTIDE SEQUENCE [LARGE SCALE GENOMIC DNA]</scope>
    <source>
        <strain evidence="3 4">DSM 22323</strain>
    </source>
</reference>
<evidence type="ECO:0008006" key="5">
    <source>
        <dbReference type="Google" id="ProtNLM"/>
    </source>
</evidence>
<dbReference type="AlphaFoldDB" id="A0A1T5E5L9"/>
<evidence type="ECO:0000313" key="4">
    <source>
        <dbReference type="Proteomes" id="UP000191112"/>
    </source>
</evidence>
<evidence type="ECO:0000313" key="3">
    <source>
        <dbReference type="EMBL" id="SKB79165.1"/>
    </source>
</evidence>
<accession>A0A1T5E5L9</accession>
<feature type="signal peptide" evidence="2">
    <location>
        <begin position="1"/>
        <end position="27"/>
    </location>
</feature>
<keyword evidence="1" id="KW-0472">Membrane</keyword>
<keyword evidence="2" id="KW-0732">Signal</keyword>
<dbReference type="OrthoDB" id="678673at2"/>
<feature type="transmembrane region" description="Helical" evidence="1">
    <location>
        <begin position="51"/>
        <end position="71"/>
    </location>
</feature>
<proteinExistence type="predicted"/>
<keyword evidence="4" id="KW-1185">Reference proteome</keyword>
<protein>
    <recommendedName>
        <fullName evidence="5">LPXTG-motif cell wall anchor domain-containing protein</fullName>
    </recommendedName>
</protein>
<evidence type="ECO:0000256" key="2">
    <source>
        <dbReference type="SAM" id="SignalP"/>
    </source>
</evidence>